<accession>A0A196SA25</accession>
<protein>
    <submittedName>
        <fullName evidence="1">Uncharacterized protein</fullName>
    </submittedName>
</protein>
<dbReference type="OrthoDB" id="10605986at2759"/>
<sequence>MTQANEIKFNRNLKRKFHNLIEVPATVIARVGMLEDMEELFDVSMFTYDTEANRVLGMKYLLGTWELIMENVRELRTRDQCVIYRIITKIIIRQEFFLEANGFSIDTMSVLPSRLPLLKKYTDLLSKTCVLCQEIIRCTTSAIPVLFAAKILSISRFFLPTIDATINGVLVTRFPPSSLITFDLRRDIYLPPDATSKLLKVAEKPMPRTHSLLDMSAHRNLSADFASIDDDDALSDDADSKSRETVIDFSRDTILPSSETPSPSPIPLFALNSFSPIPKSSPSLDGMSEMDELDEVNVPEVSEKEVCSHSLRVKDYRRTIDRVCLRSRQDPANRARHDAMVVAFPTLFFWREVVGEVAVPGLEGEAWWRERLSMCDGLLFDLIRSWFEFLTVCQARYHAHHATEPFFAFDLFPLYYLQIHALLPSVHHSILQQLSCGLARRQGQPTPTEYIKSGMKASCFLLSSPNWATQLVEMILCHCNVFVVTDVNICFKYLDLWMDALRNPPFPSIPTPSLRTIVEELEKCVSRDTNTTTKNEAISHLLSKNYVADEEEGEYLWNTLTSQGILNPTDDDLFFLDSDALDGFEIDETPVMKLPTAFCYSLLFRALQVVLNQDQLLVLKKGLLFVYHHSDLFIGQHRKDFLTAVILNSNFQRLFCHWDKNTRFLFHLILLYKCILSPRFSLPAFSSDRVFGLLDEDRINEGMKCLNGGFTRVADEGRQFLSVYLKWKKRKVVVKDKDVESDDAKMSETTAIDMSIASKIDSYILIIVNQMNERQSRGIPRNQIGCFFCGMSEFLTGMIDCEKKERKLKPNERVSPPVVDIVSVMMDPNQA</sequence>
<dbReference type="InterPro" id="IPR013887">
    <property type="entry name" value="UPF0592"/>
</dbReference>
<evidence type="ECO:0000313" key="1">
    <source>
        <dbReference type="EMBL" id="OAO13910.1"/>
    </source>
</evidence>
<dbReference type="Proteomes" id="UP000078348">
    <property type="component" value="Unassembled WGS sequence"/>
</dbReference>
<comment type="caution">
    <text evidence="1">The sequence shown here is derived from an EMBL/GenBank/DDBJ whole genome shotgun (WGS) entry which is preliminary data.</text>
</comment>
<dbReference type="Pfam" id="PF08578">
    <property type="entry name" value="DUF1765"/>
    <property type="match status" value="1"/>
</dbReference>
<dbReference type="AlphaFoldDB" id="A0A196SA25"/>
<dbReference type="PANTHER" id="PTHR35397">
    <property type="entry name" value="C2 DOMAIN-CONTAINING PROTEIN-RELATED"/>
    <property type="match status" value="1"/>
</dbReference>
<evidence type="ECO:0000313" key="2">
    <source>
        <dbReference type="Proteomes" id="UP000078348"/>
    </source>
</evidence>
<proteinExistence type="predicted"/>
<reference evidence="1 2" key="1">
    <citation type="submission" date="2016-05" db="EMBL/GenBank/DDBJ databases">
        <title>Nuclear genome of Blastocystis sp. subtype 1 NandII.</title>
        <authorList>
            <person name="Gentekaki E."/>
            <person name="Curtis B."/>
            <person name="Stairs C."/>
            <person name="Eme L."/>
            <person name="Herman E."/>
            <person name="Klimes V."/>
            <person name="Arias M.C."/>
            <person name="Elias M."/>
            <person name="Hilliou F."/>
            <person name="Klute M."/>
            <person name="Malik S.-B."/>
            <person name="Pightling A."/>
            <person name="Rachubinski R."/>
            <person name="Salas D."/>
            <person name="Schlacht A."/>
            <person name="Suga H."/>
            <person name="Archibald J."/>
            <person name="Ball S.G."/>
            <person name="Clark G."/>
            <person name="Dacks J."/>
            <person name="Van Der Giezen M."/>
            <person name="Tsaousis A."/>
            <person name="Roger A."/>
        </authorList>
    </citation>
    <scope>NUCLEOTIDE SEQUENCE [LARGE SCALE GENOMIC DNA]</scope>
    <source>
        <strain evidence="2">ATCC 50177 / NandII</strain>
    </source>
</reference>
<dbReference type="PANTHER" id="PTHR35397:SF1">
    <property type="entry name" value="ARMADILLO-LIKE HELICAL DOMAIN-CONTAINING PROTEIN"/>
    <property type="match status" value="1"/>
</dbReference>
<organism evidence="1 2">
    <name type="scientific">Blastocystis sp. subtype 1 (strain ATCC 50177 / NandII)</name>
    <dbReference type="NCBI Taxonomy" id="478820"/>
    <lineage>
        <taxon>Eukaryota</taxon>
        <taxon>Sar</taxon>
        <taxon>Stramenopiles</taxon>
        <taxon>Bigyra</taxon>
        <taxon>Opalozoa</taxon>
        <taxon>Opalinata</taxon>
        <taxon>Blastocystidae</taxon>
        <taxon>Blastocystis</taxon>
    </lineage>
</organism>
<keyword evidence="2" id="KW-1185">Reference proteome</keyword>
<name>A0A196SA25_BLAHN</name>
<gene>
    <name evidence="1" type="ORF">AV274_4404</name>
</gene>
<dbReference type="EMBL" id="LXWW01000312">
    <property type="protein sequence ID" value="OAO13910.1"/>
    <property type="molecule type" value="Genomic_DNA"/>
</dbReference>